<dbReference type="InterPro" id="IPR000582">
    <property type="entry name" value="Acyl-CoA-binding_protein"/>
</dbReference>
<dbReference type="PROSITE" id="PS51228">
    <property type="entry name" value="ACB_2"/>
    <property type="match status" value="1"/>
</dbReference>
<dbReference type="PRINTS" id="PR00689">
    <property type="entry name" value="ACOABINDINGP"/>
</dbReference>
<dbReference type="AlphaFoldDB" id="A0AAD5E6P6"/>
<dbReference type="EMBL" id="MU620942">
    <property type="protein sequence ID" value="KAI8577301.1"/>
    <property type="molecule type" value="Genomic_DNA"/>
</dbReference>
<reference evidence="3" key="1">
    <citation type="submission" date="2021-06" db="EMBL/GenBank/DDBJ databases">
        <authorList>
            <consortium name="DOE Joint Genome Institute"/>
            <person name="Mondo S.J."/>
            <person name="Amses K.R."/>
            <person name="Simmons D.R."/>
            <person name="Longcore J.E."/>
            <person name="Seto K."/>
            <person name="Alves G.H."/>
            <person name="Bonds A.E."/>
            <person name="Quandt C.A."/>
            <person name="Davis W.J."/>
            <person name="Chang Y."/>
            <person name="Letcher P.M."/>
            <person name="Powell M.J."/>
            <person name="Kuo A."/>
            <person name="Labutti K."/>
            <person name="Pangilinan J."/>
            <person name="Andreopoulos W."/>
            <person name="Tritt A."/>
            <person name="Riley R."/>
            <person name="Hundley H."/>
            <person name="Johnson J."/>
            <person name="Lipzen A."/>
            <person name="Barry K."/>
            <person name="Berbee M.L."/>
            <person name="Buchler N.E."/>
            <person name="Grigoriev I.V."/>
            <person name="Spatafora J.W."/>
            <person name="Stajich J.E."/>
            <person name="James T.Y."/>
        </authorList>
    </citation>
    <scope>NUCLEOTIDE SEQUENCE</scope>
    <source>
        <strain evidence="3">AG</strain>
    </source>
</reference>
<dbReference type="Gene3D" id="1.20.80.10">
    <property type="match status" value="1"/>
</dbReference>
<dbReference type="Pfam" id="PF00887">
    <property type="entry name" value="ACBP"/>
    <property type="match status" value="1"/>
</dbReference>
<feature type="domain" description="ACB" evidence="2">
    <location>
        <begin position="13"/>
        <end position="102"/>
    </location>
</feature>
<proteinExistence type="predicted"/>
<dbReference type="InterPro" id="IPR022408">
    <property type="entry name" value="Acyl-CoA-binding_prot_CS"/>
</dbReference>
<reference evidence="3" key="2">
    <citation type="journal article" date="2022" name="Proc. Natl. Acad. Sci. U.S.A.">
        <title>Diploid-dominant life cycles characterize the early evolution of Fungi.</title>
        <authorList>
            <person name="Amses K.R."/>
            <person name="Simmons D.R."/>
            <person name="Longcore J.E."/>
            <person name="Mondo S.J."/>
            <person name="Seto K."/>
            <person name="Jeronimo G.H."/>
            <person name="Bonds A.E."/>
            <person name="Quandt C.A."/>
            <person name="Davis W.J."/>
            <person name="Chang Y."/>
            <person name="Federici B.A."/>
            <person name="Kuo A."/>
            <person name="LaButti K."/>
            <person name="Pangilinan J."/>
            <person name="Andreopoulos W."/>
            <person name="Tritt A."/>
            <person name="Riley R."/>
            <person name="Hundley H."/>
            <person name="Johnson J."/>
            <person name="Lipzen A."/>
            <person name="Barry K."/>
            <person name="Lang B.F."/>
            <person name="Cuomo C.A."/>
            <person name="Buchler N.E."/>
            <person name="Grigoriev I.V."/>
            <person name="Spatafora J.W."/>
            <person name="Stajich J.E."/>
            <person name="James T.Y."/>
        </authorList>
    </citation>
    <scope>NUCLEOTIDE SEQUENCE</scope>
    <source>
        <strain evidence="3">AG</strain>
    </source>
</reference>
<dbReference type="PANTHER" id="PTHR23310">
    <property type="entry name" value="ACYL-COA-BINDING PROTEIN, ACBP"/>
    <property type="match status" value="1"/>
</dbReference>
<accession>A0AAD5E6P6</accession>
<dbReference type="GO" id="GO:0006631">
    <property type="term" value="P:fatty acid metabolic process"/>
    <property type="evidence" value="ECO:0007669"/>
    <property type="project" value="TreeGrafter"/>
</dbReference>
<evidence type="ECO:0000259" key="2">
    <source>
        <dbReference type="PROSITE" id="PS51228"/>
    </source>
</evidence>
<comment type="caution">
    <text evidence="3">The sequence shown here is derived from an EMBL/GenBank/DDBJ whole genome shotgun (WGS) entry which is preliminary data.</text>
</comment>
<dbReference type="InterPro" id="IPR035984">
    <property type="entry name" value="Acyl-CoA-binding_sf"/>
</dbReference>
<gene>
    <name evidence="3" type="ORF">K450DRAFT_177989</name>
</gene>
<dbReference type="SUPFAM" id="SSF47027">
    <property type="entry name" value="Acyl-CoA binding protein"/>
    <property type="match status" value="1"/>
</dbReference>
<dbReference type="GeneID" id="75909629"/>
<dbReference type="PANTHER" id="PTHR23310:SF133">
    <property type="entry name" value="COA BINDING PROTEIN, PUTATIVE (AFU_ORTHOLOGUE AFUA_1G12300)-RELATED"/>
    <property type="match status" value="1"/>
</dbReference>
<protein>
    <recommendedName>
        <fullName evidence="2">ACB domain-containing protein</fullName>
    </recommendedName>
</protein>
<dbReference type="PROSITE" id="PS00880">
    <property type="entry name" value="ACB_1"/>
    <property type="match status" value="1"/>
</dbReference>
<dbReference type="InterPro" id="IPR014352">
    <property type="entry name" value="FERM/acyl-CoA-bd_prot_sf"/>
</dbReference>
<organism evidence="3 4">
    <name type="scientific">Umbelopsis ramanniana AG</name>
    <dbReference type="NCBI Taxonomy" id="1314678"/>
    <lineage>
        <taxon>Eukaryota</taxon>
        <taxon>Fungi</taxon>
        <taxon>Fungi incertae sedis</taxon>
        <taxon>Mucoromycota</taxon>
        <taxon>Mucoromycotina</taxon>
        <taxon>Umbelopsidomycetes</taxon>
        <taxon>Umbelopsidales</taxon>
        <taxon>Umbelopsidaceae</taxon>
        <taxon>Umbelopsis</taxon>
    </lineage>
</organism>
<sequence>MSTTIAVAFPDYINQRYKRALGLVRNLPKKSLFQPSNADKLNLYGLYKQASFGDINTPQPDRWDLLNRAKWEAWRQYRGMDATSAKQQYVDSLIGCVIQVSKMDVLGTLS</sequence>
<dbReference type="RefSeq" id="XP_051442305.1">
    <property type="nucleotide sequence ID" value="XM_051584279.1"/>
</dbReference>
<evidence type="ECO:0000313" key="3">
    <source>
        <dbReference type="EMBL" id="KAI8577301.1"/>
    </source>
</evidence>
<keyword evidence="4" id="KW-1185">Reference proteome</keyword>
<evidence type="ECO:0000256" key="1">
    <source>
        <dbReference type="ARBA" id="ARBA00023121"/>
    </source>
</evidence>
<keyword evidence="1" id="KW-0446">Lipid-binding</keyword>
<name>A0AAD5E6P6_UMBRA</name>
<evidence type="ECO:0000313" key="4">
    <source>
        <dbReference type="Proteomes" id="UP001206595"/>
    </source>
</evidence>
<dbReference type="Proteomes" id="UP001206595">
    <property type="component" value="Unassembled WGS sequence"/>
</dbReference>
<dbReference type="GO" id="GO:0000062">
    <property type="term" value="F:fatty-acyl-CoA binding"/>
    <property type="evidence" value="ECO:0007669"/>
    <property type="project" value="InterPro"/>
</dbReference>